<feature type="domain" description="T6SS Phospholipase effector Tle1-like catalytic" evidence="2">
    <location>
        <begin position="221"/>
        <end position="375"/>
    </location>
</feature>
<dbReference type="PANTHER" id="PTHR33840:SF1">
    <property type="entry name" value="TLE1 PHOSPHOLIPASE DOMAIN-CONTAINING PROTEIN"/>
    <property type="match status" value="1"/>
</dbReference>
<feature type="coiled-coil region" evidence="1">
    <location>
        <begin position="475"/>
        <end position="502"/>
    </location>
</feature>
<proteinExistence type="predicted"/>
<dbReference type="AlphaFoldDB" id="A0AAD2C2F1"/>
<name>A0AAD2C2F1_9RALS</name>
<dbReference type="EMBL" id="CAUDLI010000013">
    <property type="protein sequence ID" value="CAJ0902784.1"/>
    <property type="molecule type" value="Genomic_DNA"/>
</dbReference>
<keyword evidence="5" id="KW-1185">Reference proteome</keyword>
<reference evidence="3 5" key="1">
    <citation type="submission" date="2023-07" db="EMBL/GenBank/DDBJ databases">
        <authorList>
            <person name="Peeters C."/>
        </authorList>
    </citation>
    <scope>NUCLEOTIDE SEQUENCE</scope>
    <source>
        <strain evidence="4 5">LMG 32965</strain>
        <strain evidence="3">R-77567</strain>
    </source>
</reference>
<dbReference type="Proteomes" id="UP001189792">
    <property type="component" value="Unassembled WGS sequence"/>
</dbReference>
<accession>A0AAD2C2F1</accession>
<comment type="caution">
    <text evidence="3">The sequence shown here is derived from an EMBL/GenBank/DDBJ whole genome shotgun (WGS) entry which is preliminary data.</text>
</comment>
<keyword evidence="1" id="KW-0175">Coiled coil</keyword>
<dbReference type="PANTHER" id="PTHR33840">
    <property type="match status" value="1"/>
</dbReference>
<dbReference type="InterPro" id="IPR018712">
    <property type="entry name" value="Tle1-like_cat"/>
</dbReference>
<evidence type="ECO:0000313" key="4">
    <source>
        <dbReference type="EMBL" id="CAJ0902784.1"/>
    </source>
</evidence>
<evidence type="ECO:0000313" key="3">
    <source>
        <dbReference type="EMBL" id="CAJ0893034.1"/>
    </source>
</evidence>
<dbReference type="RefSeq" id="WP_206274402.1">
    <property type="nucleotide sequence ID" value="NZ_CAUDKO010000013.1"/>
</dbReference>
<organism evidence="3 6">
    <name type="scientific">Ralstonia flatus</name>
    <dbReference type="NCBI Taxonomy" id="3058601"/>
    <lineage>
        <taxon>Bacteria</taxon>
        <taxon>Pseudomonadati</taxon>
        <taxon>Pseudomonadota</taxon>
        <taxon>Betaproteobacteria</taxon>
        <taxon>Burkholderiales</taxon>
        <taxon>Burkholderiaceae</taxon>
        <taxon>Ralstonia</taxon>
    </lineage>
</organism>
<gene>
    <name evidence="4" type="ORF">R77564_04794</name>
    <name evidence="3" type="ORF">R77567_04407</name>
</gene>
<evidence type="ECO:0000256" key="1">
    <source>
        <dbReference type="SAM" id="Coils"/>
    </source>
</evidence>
<dbReference type="Proteomes" id="UP001190491">
    <property type="component" value="Unassembled WGS sequence"/>
</dbReference>
<dbReference type="EMBL" id="CAUDKO010000013">
    <property type="protein sequence ID" value="CAJ0893034.1"/>
    <property type="molecule type" value="Genomic_DNA"/>
</dbReference>
<evidence type="ECO:0000313" key="5">
    <source>
        <dbReference type="Proteomes" id="UP001189792"/>
    </source>
</evidence>
<protein>
    <recommendedName>
        <fullName evidence="2">T6SS Phospholipase effector Tle1-like catalytic domain-containing protein</fullName>
    </recommendedName>
</protein>
<feature type="domain" description="T6SS Phospholipase effector Tle1-like catalytic" evidence="2">
    <location>
        <begin position="71"/>
        <end position="189"/>
    </location>
</feature>
<dbReference type="Pfam" id="PF09994">
    <property type="entry name" value="T6SS_Tle1-like_cat"/>
    <property type="match status" value="2"/>
</dbReference>
<evidence type="ECO:0000259" key="2">
    <source>
        <dbReference type="Pfam" id="PF09994"/>
    </source>
</evidence>
<sequence>MSNAKMSRVCTPLEQPIENRASGADAATLNSAATIQVVLPATPSTLDAASGLAHRSAEPKLPCQQSITISFFFDGTGNNLDADTPTGEHSNVARLFRAHVMDDEEKQVHRRYIPGLGTYFNAIGDPGGTKTGRGMGALGQKRLDWAFSELGIILGKAESRANNPSNKILKVGISVFGFSRGAASARAFCRDLQARCSSEGKIFKLKPGRLFSSNGVVKGGYQIEVFFLGIFDTVASVGLPMSANNTLTKRRNGVGWRDLIGPPGASYAEAERNLRALAFGEPGADPSPGPADGHGAWADGLQIPKIVSKCAHLVSGHEMRNSFPLDSALDGLTYPQGTIEAVLPGVHSDVGGGYRQGEQGKASVLPIVPLRDMLNRAIAAGVPMYSLSQLPTSSQREDFALVGPAAKRYEEMLPLWRTYMGTIPSGLPLGKAVLAHMRQYWRYRVSAAVLRTRGKKTTEQKSIQGNEDGMFKKDRARLKSEADQQERSYRLAAAEVDAAEQAAAAAKQSPGFSNQEPFWRAKAQEASSRRDKAYDSWRRTQARLDTAADDSDLLENMQTYDKWLLEDAELIYKWHKEDPNKRMRPHYAAIVSAYEEVVVNGKVLAETSDLYKFFSTYVHDSLAGFATDNTRTTDPRVLYIGGDQKEKYAAVQTEKQLEVA</sequence>
<evidence type="ECO:0000313" key="6">
    <source>
        <dbReference type="Proteomes" id="UP001190491"/>
    </source>
</evidence>